<feature type="compositionally biased region" description="Basic and acidic residues" evidence="1">
    <location>
        <begin position="56"/>
        <end position="65"/>
    </location>
</feature>
<feature type="region of interest" description="Disordered" evidence="1">
    <location>
        <begin position="141"/>
        <end position="177"/>
    </location>
</feature>
<organism evidence="2 3">
    <name type="scientific">Suillus subaureus</name>
    <dbReference type="NCBI Taxonomy" id="48587"/>
    <lineage>
        <taxon>Eukaryota</taxon>
        <taxon>Fungi</taxon>
        <taxon>Dikarya</taxon>
        <taxon>Basidiomycota</taxon>
        <taxon>Agaricomycotina</taxon>
        <taxon>Agaricomycetes</taxon>
        <taxon>Agaricomycetidae</taxon>
        <taxon>Boletales</taxon>
        <taxon>Suillineae</taxon>
        <taxon>Suillaceae</taxon>
        <taxon>Suillus</taxon>
    </lineage>
</organism>
<evidence type="ECO:0000313" key="2">
    <source>
        <dbReference type="EMBL" id="KAG1815642.1"/>
    </source>
</evidence>
<reference evidence="2" key="1">
    <citation type="journal article" date="2020" name="New Phytol.">
        <title>Comparative genomics reveals dynamic genome evolution in host specialist ectomycorrhizal fungi.</title>
        <authorList>
            <person name="Lofgren L.A."/>
            <person name="Nguyen N.H."/>
            <person name="Vilgalys R."/>
            <person name="Ruytinx J."/>
            <person name="Liao H.L."/>
            <person name="Branco S."/>
            <person name="Kuo A."/>
            <person name="LaButti K."/>
            <person name="Lipzen A."/>
            <person name="Andreopoulos W."/>
            <person name="Pangilinan J."/>
            <person name="Riley R."/>
            <person name="Hundley H."/>
            <person name="Na H."/>
            <person name="Barry K."/>
            <person name="Grigoriev I.V."/>
            <person name="Stajich J.E."/>
            <person name="Kennedy P.G."/>
        </authorList>
    </citation>
    <scope>NUCLEOTIDE SEQUENCE</scope>
    <source>
        <strain evidence="2">MN1</strain>
    </source>
</reference>
<dbReference type="OrthoDB" id="2690529at2759"/>
<name>A0A9P7E9U8_9AGAM</name>
<evidence type="ECO:0000313" key="3">
    <source>
        <dbReference type="Proteomes" id="UP000807769"/>
    </source>
</evidence>
<dbReference type="AlphaFoldDB" id="A0A9P7E9U8"/>
<dbReference type="EMBL" id="JABBWG010000018">
    <property type="protein sequence ID" value="KAG1815642.1"/>
    <property type="molecule type" value="Genomic_DNA"/>
</dbReference>
<dbReference type="RefSeq" id="XP_041192573.1">
    <property type="nucleotide sequence ID" value="XM_041342416.1"/>
</dbReference>
<dbReference type="GeneID" id="64636432"/>
<protein>
    <submittedName>
        <fullName evidence="2">Uncharacterized protein</fullName>
    </submittedName>
</protein>
<accession>A0A9P7E9U8</accession>
<keyword evidence="3" id="KW-1185">Reference proteome</keyword>
<evidence type="ECO:0000256" key="1">
    <source>
        <dbReference type="SAM" id="MobiDB-lite"/>
    </source>
</evidence>
<gene>
    <name evidence="2" type="ORF">BJ212DRAFT_1587925</name>
</gene>
<feature type="region of interest" description="Disordered" evidence="1">
    <location>
        <begin position="48"/>
        <end position="75"/>
    </location>
</feature>
<proteinExistence type="predicted"/>
<dbReference type="Proteomes" id="UP000807769">
    <property type="component" value="Unassembled WGS sequence"/>
</dbReference>
<comment type="caution">
    <text evidence="2">The sequence shown here is derived from an EMBL/GenBank/DDBJ whole genome shotgun (WGS) entry which is preliminary data.</text>
</comment>
<sequence length="190" mass="21142">MQLKILASLIYSIPMQHLVPRVRVTSPVIRSQRHAFLRRLRKLIPSSSPTNVAHSVRNDRHRDPLDFPATSPFPRNYSHLAQETHSRMNPYESSRSQPAPSPITQSRLHHLLNWWPVRTGPAPPPIVDVPHAPGKLRIATAGAPTHDDDDLIRDEDYVSPCPSPNPNSQPSPAVLTNTGSHGSGRFCGCF</sequence>